<dbReference type="InterPro" id="IPR013597">
    <property type="entry name" value="Mat_intron_G2"/>
</dbReference>
<name>A0ABV4XI71_9CYAN</name>
<dbReference type="Proteomes" id="UP001576784">
    <property type="component" value="Unassembled WGS sequence"/>
</dbReference>
<protein>
    <submittedName>
        <fullName evidence="2">Group II intron maturase-specific domain-containing protein</fullName>
    </submittedName>
</protein>
<accession>A0ABV4XI71</accession>
<evidence type="ECO:0000313" key="3">
    <source>
        <dbReference type="Proteomes" id="UP001576784"/>
    </source>
</evidence>
<sequence length="170" mass="19739">MGKTHYGKTGGRKSQILDFKTNIKPSKEALKKHTTKTGKIIHEHKNQSQASLIKHINPVIKGWSNYYSCVVSKETFSKADKIIYQQLRAWAVRRKGRKGITKVMKKYFHTVNGRNWVFSTREENPLRLLRHAQTPIVRHIKVVGDKSPYDGDIIYWARPEKVICFVEPSH</sequence>
<dbReference type="Pfam" id="PF08388">
    <property type="entry name" value="GIIM"/>
    <property type="match status" value="1"/>
</dbReference>
<proteinExistence type="predicted"/>
<gene>
    <name evidence="2" type="ORF">ACE1CI_00555</name>
</gene>
<reference evidence="2 3" key="1">
    <citation type="submission" date="2024-09" db="EMBL/GenBank/DDBJ databases">
        <title>Floridaenema gen nov. (Aerosakkonemataceae, Aerosakkonematales ord. nov., Cyanobacteria) from benthic tropical and subtropical fresh waters, with the description of four new species.</title>
        <authorList>
            <person name="Moretto J.A."/>
            <person name="Berthold D.E."/>
            <person name="Lefler F.W."/>
            <person name="Huang I.-S."/>
            <person name="Laughinghouse H. IV."/>
        </authorList>
    </citation>
    <scope>NUCLEOTIDE SEQUENCE [LARGE SCALE GENOMIC DNA]</scope>
    <source>
        <strain evidence="2 3">BLCC-F50</strain>
    </source>
</reference>
<dbReference type="EMBL" id="JBHFNR010000005">
    <property type="protein sequence ID" value="MFB2891414.1"/>
    <property type="molecule type" value="Genomic_DNA"/>
</dbReference>
<organism evidence="2 3">
    <name type="scientific">Floridaenema flaviceps BLCC-F50</name>
    <dbReference type="NCBI Taxonomy" id="3153642"/>
    <lineage>
        <taxon>Bacteria</taxon>
        <taxon>Bacillati</taxon>
        <taxon>Cyanobacteriota</taxon>
        <taxon>Cyanophyceae</taxon>
        <taxon>Oscillatoriophycideae</taxon>
        <taxon>Aerosakkonematales</taxon>
        <taxon>Aerosakkonemataceae</taxon>
        <taxon>Floridanema</taxon>
        <taxon>Floridanema flaviceps</taxon>
    </lineage>
</organism>
<evidence type="ECO:0000313" key="2">
    <source>
        <dbReference type="EMBL" id="MFB2891414.1"/>
    </source>
</evidence>
<comment type="caution">
    <text evidence="2">The sequence shown here is derived from an EMBL/GenBank/DDBJ whole genome shotgun (WGS) entry which is preliminary data.</text>
</comment>
<feature type="domain" description="Group II intron maturase-specific" evidence="1">
    <location>
        <begin position="30"/>
        <end position="108"/>
    </location>
</feature>
<evidence type="ECO:0000259" key="1">
    <source>
        <dbReference type="Pfam" id="PF08388"/>
    </source>
</evidence>
<keyword evidence="3" id="KW-1185">Reference proteome</keyword>
<dbReference type="RefSeq" id="WP_413261091.1">
    <property type="nucleotide sequence ID" value="NZ_JBHFNR010000005.1"/>
</dbReference>